<dbReference type="InterPro" id="IPR036412">
    <property type="entry name" value="HAD-like_sf"/>
</dbReference>
<dbReference type="Proteomes" id="UP001499910">
    <property type="component" value="Unassembled WGS sequence"/>
</dbReference>
<sequence>MRDADTIFRRYQQIRPRLPRVGALPETVQIGSLLEIADQIDAFVFDAFGVLNVGESLIAGADRRLEQLRARGCQIRVLTNAASYDRQGAIAKFQRLGLSLADEEIVTSREAALKHLPDGHLGVIAMGADRLLDIPHPMTRLGDDPAAYEAVDAFLFLSSAEWTAARQDLLRAAIARRPRPLVVANADLAAPRETGFTLEPGHFGHLIADDFPDCVRFFGKPFPDVYQLVTDTLEGIDPTRIAMCGDTLHTDILGGAAAGWRTVFVTRDGLFAGLDADAYREGSGLHADWQLARI</sequence>
<dbReference type="InterPro" id="IPR006357">
    <property type="entry name" value="HAD-SF_hydro_IIA"/>
</dbReference>
<evidence type="ECO:0000313" key="2">
    <source>
        <dbReference type="Proteomes" id="UP001499910"/>
    </source>
</evidence>
<dbReference type="RefSeq" id="WP_259552179.1">
    <property type="nucleotide sequence ID" value="NZ_BAABHW010000005.1"/>
</dbReference>
<gene>
    <name evidence="1" type="ORF">GCM10023209_32350</name>
</gene>
<proteinExistence type="predicted"/>
<dbReference type="Pfam" id="PF13242">
    <property type="entry name" value="Hydrolase_like"/>
    <property type="match status" value="1"/>
</dbReference>
<reference evidence="2" key="1">
    <citation type="journal article" date="2019" name="Int. J. Syst. Evol. Microbiol.">
        <title>The Global Catalogue of Microorganisms (GCM) 10K type strain sequencing project: providing services to taxonomists for standard genome sequencing and annotation.</title>
        <authorList>
            <consortium name="The Broad Institute Genomics Platform"/>
            <consortium name="The Broad Institute Genome Sequencing Center for Infectious Disease"/>
            <person name="Wu L."/>
            <person name="Ma J."/>
        </authorList>
    </citation>
    <scope>NUCLEOTIDE SEQUENCE [LARGE SCALE GENOMIC DNA]</scope>
    <source>
        <strain evidence="2">JCM 18015</strain>
    </source>
</reference>
<dbReference type="SUPFAM" id="SSF56784">
    <property type="entry name" value="HAD-like"/>
    <property type="match status" value="1"/>
</dbReference>
<dbReference type="Gene3D" id="3.40.50.1000">
    <property type="entry name" value="HAD superfamily/HAD-like"/>
    <property type="match status" value="2"/>
</dbReference>
<organism evidence="1 2">
    <name type="scientific">[Roseibacterium] beibuensis</name>
    <dbReference type="NCBI Taxonomy" id="1193142"/>
    <lineage>
        <taxon>Bacteria</taxon>
        <taxon>Pseudomonadati</taxon>
        <taxon>Pseudomonadota</taxon>
        <taxon>Alphaproteobacteria</taxon>
        <taxon>Rhodobacterales</taxon>
        <taxon>Roseobacteraceae</taxon>
        <taxon>Roseicyclus</taxon>
    </lineage>
</organism>
<dbReference type="GO" id="GO:0016787">
    <property type="term" value="F:hydrolase activity"/>
    <property type="evidence" value="ECO:0007669"/>
    <property type="project" value="UniProtKB-KW"/>
</dbReference>
<dbReference type="PANTHER" id="PTHR19288:SF93">
    <property type="entry name" value="FI11325P-RELATED"/>
    <property type="match status" value="1"/>
</dbReference>
<evidence type="ECO:0000313" key="1">
    <source>
        <dbReference type="EMBL" id="GAA5079708.1"/>
    </source>
</evidence>
<dbReference type="EMBL" id="BAABHW010000005">
    <property type="protein sequence ID" value="GAA5079708.1"/>
    <property type="molecule type" value="Genomic_DNA"/>
</dbReference>
<dbReference type="InterPro" id="IPR023214">
    <property type="entry name" value="HAD_sf"/>
</dbReference>
<dbReference type="PANTHER" id="PTHR19288">
    <property type="entry name" value="4-NITROPHENYLPHOSPHATASE-RELATED"/>
    <property type="match status" value="1"/>
</dbReference>
<keyword evidence="2" id="KW-1185">Reference proteome</keyword>
<accession>A0ABP9LPR0</accession>
<name>A0ABP9LPR0_9RHOB</name>
<keyword evidence="1" id="KW-0378">Hydrolase</keyword>
<dbReference type="Pfam" id="PF13344">
    <property type="entry name" value="Hydrolase_6"/>
    <property type="match status" value="1"/>
</dbReference>
<comment type="caution">
    <text evidence="1">The sequence shown here is derived from an EMBL/GenBank/DDBJ whole genome shotgun (WGS) entry which is preliminary data.</text>
</comment>
<protein>
    <submittedName>
        <fullName evidence="1">HAD family hydrolase</fullName>
    </submittedName>
</protein>